<name>A0ABV2CVZ2_9RHOO</name>
<dbReference type="InterPro" id="IPR016155">
    <property type="entry name" value="Mopterin_synth/thiamin_S_b"/>
</dbReference>
<dbReference type="PANTHER" id="PTHR37483:SF1">
    <property type="entry name" value="UPF0125 PROTEIN RATB"/>
    <property type="match status" value="1"/>
</dbReference>
<evidence type="ECO:0000256" key="2">
    <source>
        <dbReference type="HAMAP-Rule" id="MF_00460"/>
    </source>
</evidence>
<keyword evidence="4" id="KW-1185">Reference proteome</keyword>
<dbReference type="SUPFAM" id="SSF54285">
    <property type="entry name" value="MoaD/ThiS"/>
    <property type="match status" value="1"/>
</dbReference>
<dbReference type="Pfam" id="PF03658">
    <property type="entry name" value="Ub-RnfH"/>
    <property type="match status" value="1"/>
</dbReference>
<proteinExistence type="inferred from homology"/>
<dbReference type="InterPro" id="IPR037021">
    <property type="entry name" value="RnfH_sf"/>
</dbReference>
<dbReference type="RefSeq" id="WP_345927941.1">
    <property type="nucleotide sequence ID" value="NZ_JBDIVF010000005.1"/>
</dbReference>
<dbReference type="PANTHER" id="PTHR37483">
    <property type="entry name" value="UPF0125 PROTEIN RATB"/>
    <property type="match status" value="1"/>
</dbReference>
<evidence type="ECO:0000313" key="4">
    <source>
        <dbReference type="Proteomes" id="UP001548590"/>
    </source>
</evidence>
<reference evidence="3 4" key="1">
    <citation type="submission" date="2024-07" db="EMBL/GenBank/DDBJ databases">
        <title>Uliginosibacterium paludis KCTC:42655.</title>
        <authorList>
            <person name="Kim M.K."/>
        </authorList>
    </citation>
    <scope>NUCLEOTIDE SEQUENCE [LARGE SCALE GENOMIC DNA]</scope>
    <source>
        <strain evidence="3 4">KCTC 42655</strain>
    </source>
</reference>
<dbReference type="Gene3D" id="3.10.20.280">
    <property type="entry name" value="RnfH-like"/>
    <property type="match status" value="1"/>
</dbReference>
<accession>A0ABV2CVZ2</accession>
<evidence type="ECO:0000256" key="1">
    <source>
        <dbReference type="ARBA" id="ARBA00010645"/>
    </source>
</evidence>
<comment type="caution">
    <text evidence="3">The sequence shown here is derived from an EMBL/GenBank/DDBJ whole genome shotgun (WGS) entry which is preliminary data.</text>
</comment>
<comment type="similarity">
    <text evidence="1 2">Belongs to the UPF0125 (RnfH) family.</text>
</comment>
<organism evidence="3 4">
    <name type="scientific">Uliginosibacterium paludis</name>
    <dbReference type="NCBI Taxonomy" id="1615952"/>
    <lineage>
        <taxon>Bacteria</taxon>
        <taxon>Pseudomonadati</taxon>
        <taxon>Pseudomonadota</taxon>
        <taxon>Betaproteobacteria</taxon>
        <taxon>Rhodocyclales</taxon>
        <taxon>Zoogloeaceae</taxon>
        <taxon>Uliginosibacterium</taxon>
    </lineage>
</organism>
<dbReference type="EMBL" id="JBEWLZ010000021">
    <property type="protein sequence ID" value="MET1492104.1"/>
    <property type="molecule type" value="Genomic_DNA"/>
</dbReference>
<dbReference type="InterPro" id="IPR005346">
    <property type="entry name" value="RnfH"/>
</dbReference>
<evidence type="ECO:0000313" key="3">
    <source>
        <dbReference type="EMBL" id="MET1492104.1"/>
    </source>
</evidence>
<sequence>MKVAVAYTEPGRKSWLHVEVPEDASVQQAIEVSGILGIHPAIDLASQRVGVFGKAVKLDAPLRAGDRVEIYRPIVCDPLTVKRRPGFELSDDE</sequence>
<dbReference type="HAMAP" id="MF_00460">
    <property type="entry name" value="UPF0125_RnfH"/>
    <property type="match status" value="1"/>
</dbReference>
<dbReference type="Proteomes" id="UP001548590">
    <property type="component" value="Unassembled WGS sequence"/>
</dbReference>
<protein>
    <recommendedName>
        <fullName evidence="2">UPF0125 protein ABVT11_19865</fullName>
    </recommendedName>
</protein>
<gene>
    <name evidence="3" type="ORF">ABVT11_19865</name>
</gene>
<dbReference type="NCBIfam" id="NF002490">
    <property type="entry name" value="PRK01777.1"/>
    <property type="match status" value="1"/>
</dbReference>